<dbReference type="EC" id="6.3.3.2" evidence="5"/>
<keyword evidence="5" id="KW-0460">Magnesium</keyword>
<keyword evidence="2 5" id="KW-0547">Nucleotide-binding</keyword>
<dbReference type="NCBIfam" id="TIGR02727">
    <property type="entry name" value="MTHFS_bact"/>
    <property type="match status" value="1"/>
</dbReference>
<dbReference type="EMBL" id="QPJJ01000011">
    <property type="protein sequence ID" value="RCW65369.1"/>
    <property type="molecule type" value="Genomic_DNA"/>
</dbReference>
<dbReference type="AlphaFoldDB" id="A0A368XCD7"/>
<protein>
    <recommendedName>
        <fullName evidence="5">5-formyltetrahydrofolate cyclo-ligase</fullName>
        <ecNumber evidence="5">6.3.3.2</ecNumber>
    </recommendedName>
</protein>
<evidence type="ECO:0000256" key="3">
    <source>
        <dbReference type="ARBA" id="ARBA00022840"/>
    </source>
</evidence>
<organism evidence="6 7">
    <name type="scientific">Saliterribacillus persicus</name>
    <dbReference type="NCBI Taxonomy" id="930114"/>
    <lineage>
        <taxon>Bacteria</taxon>
        <taxon>Bacillati</taxon>
        <taxon>Bacillota</taxon>
        <taxon>Bacilli</taxon>
        <taxon>Bacillales</taxon>
        <taxon>Bacillaceae</taxon>
        <taxon>Saliterribacillus</taxon>
    </lineage>
</organism>
<keyword evidence="5" id="KW-0479">Metal-binding</keyword>
<evidence type="ECO:0000256" key="4">
    <source>
        <dbReference type="PIRSR" id="PIRSR006806-1"/>
    </source>
</evidence>
<keyword evidence="3 5" id="KW-0067">ATP-binding</keyword>
<sequence>MINYLRHNQAALKKREQDIYQHLFQSTIWKNARTIGVTLSMPHEINTYPIIEQAWQEGKYIAVPKTFPETHQLKFYRLQNFNDLRRGFKNIYEPICTDSKIISSNIMDMIIVPGLVYDYSGYRIGYGGGFFDRYLADYTNIKVAILYQAQLKPAIPRDSFDIPVDILITEKKYCCVKKVNDD</sequence>
<keyword evidence="6" id="KW-0436">Ligase</keyword>
<dbReference type="GO" id="GO:0005524">
    <property type="term" value="F:ATP binding"/>
    <property type="evidence" value="ECO:0007669"/>
    <property type="project" value="UniProtKB-KW"/>
</dbReference>
<comment type="caution">
    <text evidence="6">The sequence shown here is derived from an EMBL/GenBank/DDBJ whole genome shotgun (WGS) entry which is preliminary data.</text>
</comment>
<reference evidence="6 7" key="1">
    <citation type="submission" date="2018-07" db="EMBL/GenBank/DDBJ databases">
        <title>Genomic Encyclopedia of Type Strains, Phase IV (KMG-IV): sequencing the most valuable type-strain genomes for metagenomic binning, comparative biology and taxonomic classification.</title>
        <authorList>
            <person name="Goeker M."/>
        </authorList>
    </citation>
    <scope>NUCLEOTIDE SEQUENCE [LARGE SCALE GENOMIC DNA]</scope>
    <source>
        <strain evidence="6 7">DSM 27696</strain>
    </source>
</reference>
<dbReference type="InterPro" id="IPR037171">
    <property type="entry name" value="NagB/RpiA_transferase-like"/>
</dbReference>
<feature type="binding site" evidence="4">
    <location>
        <position position="44"/>
    </location>
    <ligand>
        <name>substrate</name>
    </ligand>
</feature>
<dbReference type="InterPro" id="IPR002698">
    <property type="entry name" value="FTHF_cligase"/>
</dbReference>
<name>A0A368XCD7_9BACI</name>
<evidence type="ECO:0000256" key="1">
    <source>
        <dbReference type="ARBA" id="ARBA00010638"/>
    </source>
</evidence>
<dbReference type="Pfam" id="PF01812">
    <property type="entry name" value="5-FTHF_cyc-lig"/>
    <property type="match status" value="1"/>
</dbReference>
<dbReference type="Gene3D" id="3.40.50.10420">
    <property type="entry name" value="NagB/RpiA/CoA transferase-like"/>
    <property type="match status" value="1"/>
</dbReference>
<dbReference type="GO" id="GO:0035999">
    <property type="term" value="P:tetrahydrofolate interconversion"/>
    <property type="evidence" value="ECO:0007669"/>
    <property type="project" value="TreeGrafter"/>
</dbReference>
<proteinExistence type="inferred from homology"/>
<accession>A0A368XCD7</accession>
<dbReference type="GO" id="GO:0046872">
    <property type="term" value="F:metal ion binding"/>
    <property type="evidence" value="ECO:0007669"/>
    <property type="project" value="UniProtKB-KW"/>
</dbReference>
<dbReference type="Proteomes" id="UP000252585">
    <property type="component" value="Unassembled WGS sequence"/>
</dbReference>
<evidence type="ECO:0000313" key="7">
    <source>
        <dbReference type="Proteomes" id="UP000252585"/>
    </source>
</evidence>
<feature type="binding site" evidence="4">
    <location>
        <position position="39"/>
    </location>
    <ligand>
        <name>substrate</name>
    </ligand>
</feature>
<dbReference type="GO" id="GO:0030272">
    <property type="term" value="F:5-formyltetrahydrofolate cyclo-ligase activity"/>
    <property type="evidence" value="ECO:0007669"/>
    <property type="project" value="UniProtKB-EC"/>
</dbReference>
<keyword evidence="7" id="KW-1185">Reference proteome</keyword>
<evidence type="ECO:0000256" key="5">
    <source>
        <dbReference type="RuleBase" id="RU361279"/>
    </source>
</evidence>
<dbReference type="PANTHER" id="PTHR23407">
    <property type="entry name" value="ATPASE INHIBITOR/5-FORMYLTETRAHYDROFOLATE CYCLO-LIGASE"/>
    <property type="match status" value="1"/>
</dbReference>
<comment type="cofactor">
    <cofactor evidence="5">
        <name>Mg(2+)</name>
        <dbReference type="ChEBI" id="CHEBI:18420"/>
    </cofactor>
</comment>
<dbReference type="InterPro" id="IPR024185">
    <property type="entry name" value="FTHF_cligase-like_sf"/>
</dbReference>
<comment type="similarity">
    <text evidence="1 5">Belongs to the 5-formyltetrahydrofolate cyclo-ligase family.</text>
</comment>
<comment type="catalytic activity">
    <reaction evidence="5">
        <text>(6S)-5-formyl-5,6,7,8-tetrahydrofolate + ATP = (6R)-5,10-methenyltetrahydrofolate + ADP + phosphate</text>
        <dbReference type="Rhea" id="RHEA:10488"/>
        <dbReference type="ChEBI" id="CHEBI:30616"/>
        <dbReference type="ChEBI" id="CHEBI:43474"/>
        <dbReference type="ChEBI" id="CHEBI:57455"/>
        <dbReference type="ChEBI" id="CHEBI:57457"/>
        <dbReference type="ChEBI" id="CHEBI:456216"/>
        <dbReference type="EC" id="6.3.3.2"/>
    </reaction>
</comment>
<evidence type="ECO:0000256" key="2">
    <source>
        <dbReference type="ARBA" id="ARBA00022741"/>
    </source>
</evidence>
<dbReference type="GO" id="GO:0009396">
    <property type="term" value="P:folic acid-containing compound biosynthetic process"/>
    <property type="evidence" value="ECO:0007669"/>
    <property type="project" value="TreeGrafter"/>
</dbReference>
<gene>
    <name evidence="6" type="ORF">DFR57_111104</name>
</gene>
<evidence type="ECO:0000313" key="6">
    <source>
        <dbReference type="EMBL" id="RCW65369.1"/>
    </source>
</evidence>
<dbReference type="PANTHER" id="PTHR23407:SF1">
    <property type="entry name" value="5-FORMYLTETRAHYDROFOLATE CYCLO-LIGASE"/>
    <property type="match status" value="1"/>
</dbReference>
<dbReference type="PIRSF" id="PIRSF006806">
    <property type="entry name" value="FTHF_cligase"/>
    <property type="match status" value="1"/>
</dbReference>
<dbReference type="SUPFAM" id="SSF100950">
    <property type="entry name" value="NagB/RpiA/CoA transferase-like"/>
    <property type="match status" value="1"/>
</dbReference>